<comment type="caution">
    <text evidence="1">The sequence shown here is derived from an EMBL/GenBank/DDBJ whole genome shotgun (WGS) entry which is preliminary data.</text>
</comment>
<accession>A0ABT4AQK3</accession>
<organism evidence="1 2">
    <name type="scientific">Paractinoplanes pyxinae</name>
    <dbReference type="NCBI Taxonomy" id="2997416"/>
    <lineage>
        <taxon>Bacteria</taxon>
        <taxon>Bacillati</taxon>
        <taxon>Actinomycetota</taxon>
        <taxon>Actinomycetes</taxon>
        <taxon>Micromonosporales</taxon>
        <taxon>Micromonosporaceae</taxon>
        <taxon>Paractinoplanes</taxon>
    </lineage>
</organism>
<keyword evidence="2" id="KW-1185">Reference proteome</keyword>
<name>A0ABT4AQK3_9ACTN</name>
<dbReference type="RefSeq" id="WP_267560270.1">
    <property type="nucleotide sequence ID" value="NZ_JAPNTZ010000001.1"/>
</dbReference>
<evidence type="ECO:0000313" key="1">
    <source>
        <dbReference type="EMBL" id="MCY1136524.1"/>
    </source>
</evidence>
<gene>
    <name evidence="1" type="ORF">OWR29_00835</name>
</gene>
<evidence type="ECO:0000313" key="2">
    <source>
        <dbReference type="Proteomes" id="UP001151002"/>
    </source>
</evidence>
<dbReference type="Proteomes" id="UP001151002">
    <property type="component" value="Unassembled WGS sequence"/>
</dbReference>
<dbReference type="Gene3D" id="3.40.109.10">
    <property type="entry name" value="NADH Oxidase"/>
    <property type="match status" value="1"/>
</dbReference>
<reference evidence="1" key="1">
    <citation type="submission" date="2022-11" db="EMBL/GenBank/DDBJ databases">
        <authorList>
            <person name="Somphong A."/>
            <person name="Phongsopitanun W."/>
        </authorList>
    </citation>
    <scope>NUCLEOTIDE SEQUENCE</scope>
    <source>
        <strain evidence="1">Pm04-4</strain>
    </source>
</reference>
<dbReference type="InterPro" id="IPR000415">
    <property type="entry name" value="Nitroreductase-like"/>
</dbReference>
<dbReference type="EMBL" id="JAPNTZ010000001">
    <property type="protein sequence ID" value="MCY1136524.1"/>
    <property type="molecule type" value="Genomic_DNA"/>
</dbReference>
<proteinExistence type="predicted"/>
<sequence length="315" mass="34488">MTWVQALREREALFRRAPSAHNTQPWTIDYRADEIVIGVDPARSLPDSDPTGRDLALGLGAFAETCLIVAADAGLSVGCDLSDPRVIRLVPAADRYDTIFHRVDVEARRVARGPYAEGLLDLVILAALEGGIVHVRSRALAEDLAVADRWMYGTPPVARELRAWLRLNPRDPRYDRDGLTDRALGLSRIEARVLSAALRGYGLTRRLGLPALLAASGKSLLRYDGSVLVLTGQHADPREDGRRLLRIWLLLARFGLAVHPLSQLLDCPETAARLADRVHATPLAVFRVGYRLAEPARSARLPVTTAVAARVRSSG</sequence>
<evidence type="ECO:0008006" key="3">
    <source>
        <dbReference type="Google" id="ProtNLM"/>
    </source>
</evidence>
<protein>
    <recommendedName>
        <fullName evidence="3">Nitroreductase</fullName>
    </recommendedName>
</protein>